<dbReference type="Pfam" id="PF01363">
    <property type="entry name" value="FYVE"/>
    <property type="match status" value="1"/>
</dbReference>
<dbReference type="Proteomes" id="UP000006310">
    <property type="component" value="Chromosome 3"/>
</dbReference>
<dbReference type="SUPFAM" id="SSF140125">
    <property type="entry name" value="Rabenosyn-5 Rab-binding domain-like"/>
    <property type="match status" value="1"/>
</dbReference>
<accession>J7S6A7</accession>
<dbReference type="OMA" id="RKCGKLY"/>
<dbReference type="PANTHER" id="PTHR13510:SF44">
    <property type="entry name" value="RABENOSYN-5"/>
    <property type="match status" value="1"/>
</dbReference>
<evidence type="ECO:0000256" key="6">
    <source>
        <dbReference type="SAM" id="MobiDB-lite"/>
    </source>
</evidence>
<dbReference type="CDD" id="cd15737">
    <property type="entry name" value="FYVE2_Vac1p_like"/>
    <property type="match status" value="1"/>
</dbReference>
<evidence type="ECO:0000256" key="1">
    <source>
        <dbReference type="ARBA" id="ARBA00022723"/>
    </source>
</evidence>
<dbReference type="eggNOG" id="KOG1842">
    <property type="taxonomic scope" value="Eukaryota"/>
</dbReference>
<dbReference type="InterPro" id="IPR013083">
    <property type="entry name" value="Znf_RING/FYVE/PHD"/>
</dbReference>
<evidence type="ECO:0000313" key="9">
    <source>
        <dbReference type="Proteomes" id="UP000006310"/>
    </source>
</evidence>
<organism evidence="8 9">
    <name type="scientific">Huiozyma naganishii (strain ATCC MYA-139 / BCRC 22969 / CBS 8797 / KCTC 17520 / NBRC 10181 / NCYC 3082 / Yp74L-3)</name>
    <name type="common">Yeast</name>
    <name type="synonym">Kazachstania naganishii</name>
    <dbReference type="NCBI Taxonomy" id="1071383"/>
    <lineage>
        <taxon>Eukaryota</taxon>
        <taxon>Fungi</taxon>
        <taxon>Dikarya</taxon>
        <taxon>Ascomycota</taxon>
        <taxon>Saccharomycotina</taxon>
        <taxon>Saccharomycetes</taxon>
        <taxon>Saccharomycetales</taxon>
        <taxon>Saccharomycetaceae</taxon>
        <taxon>Huiozyma</taxon>
    </lineage>
</organism>
<evidence type="ECO:0000259" key="7">
    <source>
        <dbReference type="PROSITE" id="PS50178"/>
    </source>
</evidence>
<dbReference type="InterPro" id="IPR052727">
    <property type="entry name" value="Rab4/Rab5_effector"/>
</dbReference>
<dbReference type="Gene3D" id="4.10.860.20">
    <property type="entry name" value="Rabenosyn, Rab binding domain"/>
    <property type="match status" value="1"/>
</dbReference>
<reference evidence="9" key="2">
    <citation type="submission" date="2012-08" db="EMBL/GenBank/DDBJ databases">
        <title>Genome sequence of Kazachstania naganishii.</title>
        <authorList>
            <person name="Gordon J.L."/>
            <person name="Armisen D."/>
            <person name="Proux-Wera E."/>
            <person name="OhEigeartaigh S.S."/>
            <person name="Byrne K.P."/>
            <person name="Wolfe K.H."/>
        </authorList>
    </citation>
    <scope>NUCLEOTIDE SEQUENCE [LARGE SCALE GENOMIC DNA]</scope>
    <source>
        <strain evidence="9">ATCC MYA-139 / BCRC 22969 / CBS 8797 / CCRC 22969 / KCTC 17520 / NBRC 10181 / NCYC 3082</strain>
    </source>
</reference>
<feature type="region of interest" description="Disordered" evidence="6">
    <location>
        <begin position="379"/>
        <end position="401"/>
    </location>
</feature>
<dbReference type="GO" id="GO:0010009">
    <property type="term" value="C:cytoplasmic side of endosome membrane"/>
    <property type="evidence" value="ECO:0007669"/>
    <property type="project" value="EnsemblFungi"/>
</dbReference>
<dbReference type="InterPro" id="IPR000306">
    <property type="entry name" value="Znf_FYVE"/>
</dbReference>
<keyword evidence="2 4" id="KW-0863">Zinc-finger</keyword>
<name>J7S6A7_HUIN7</name>
<dbReference type="Pfam" id="PF11464">
    <property type="entry name" value="Rbsn"/>
    <property type="match status" value="1"/>
</dbReference>
<keyword evidence="5" id="KW-0175">Coiled coil</keyword>
<dbReference type="EMBL" id="HE978316">
    <property type="protein sequence ID" value="CCK69641.1"/>
    <property type="molecule type" value="Genomic_DNA"/>
</dbReference>
<dbReference type="PROSITE" id="PS50178">
    <property type="entry name" value="ZF_FYVE"/>
    <property type="match status" value="1"/>
</dbReference>
<dbReference type="GO" id="GO:0006906">
    <property type="term" value="P:vesicle fusion"/>
    <property type="evidence" value="ECO:0007669"/>
    <property type="project" value="EnsemblFungi"/>
</dbReference>
<dbReference type="GO" id="GO:0005829">
    <property type="term" value="C:cytosol"/>
    <property type="evidence" value="ECO:0007669"/>
    <property type="project" value="GOC"/>
</dbReference>
<evidence type="ECO:0000256" key="3">
    <source>
        <dbReference type="ARBA" id="ARBA00022833"/>
    </source>
</evidence>
<evidence type="ECO:0000256" key="5">
    <source>
        <dbReference type="SAM" id="Coils"/>
    </source>
</evidence>
<evidence type="ECO:0000256" key="4">
    <source>
        <dbReference type="PROSITE-ProRule" id="PRU00091"/>
    </source>
</evidence>
<dbReference type="AlphaFoldDB" id="J7S6A7"/>
<dbReference type="KEGG" id="kng:KNAG_0C05430"/>
<reference evidence="8 9" key="1">
    <citation type="journal article" date="2011" name="Proc. Natl. Acad. Sci. U.S.A.">
        <title>Evolutionary erosion of yeast sex chromosomes by mating-type switching accidents.</title>
        <authorList>
            <person name="Gordon J.L."/>
            <person name="Armisen D."/>
            <person name="Proux-Wera E."/>
            <person name="Oheigeartaigh S.S."/>
            <person name="Byrne K.P."/>
            <person name="Wolfe K.H."/>
        </authorList>
    </citation>
    <scope>NUCLEOTIDE SEQUENCE [LARGE SCALE GENOMIC DNA]</scope>
    <source>
        <strain evidence="9">ATCC MYA-139 / BCRC 22969 / CBS 8797 / CCRC 22969 / KCTC 17520 / NBRC 10181 / NCYC 3082</strain>
    </source>
</reference>
<dbReference type="Pfam" id="PF13912">
    <property type="entry name" value="zf-C2H2_6"/>
    <property type="match status" value="1"/>
</dbReference>
<dbReference type="GO" id="GO:0008270">
    <property type="term" value="F:zinc ion binding"/>
    <property type="evidence" value="ECO:0007669"/>
    <property type="project" value="UniProtKB-KW"/>
</dbReference>
<evidence type="ECO:0000256" key="2">
    <source>
        <dbReference type="ARBA" id="ARBA00022771"/>
    </source>
</evidence>
<dbReference type="RefSeq" id="XP_022463887.1">
    <property type="nucleotide sequence ID" value="XM_022607275.1"/>
</dbReference>
<keyword evidence="9" id="KW-1185">Reference proteome</keyword>
<dbReference type="GO" id="GO:0006904">
    <property type="term" value="P:vesicle docking involved in exocytosis"/>
    <property type="evidence" value="ECO:0007669"/>
    <property type="project" value="EnsemblFungi"/>
</dbReference>
<dbReference type="OrthoDB" id="166134at2759"/>
<sequence length="577" mass="64407">MDTSNGSPADSAGPSKEVESMECPVCLTAFPTLQALNTHLDVDHGFGDDTGDSHMVVTDRGESSNKKKIRRAKSPPSERGTAAAHTNHRTSTWQKYRVGEKCNFCQRKLNPNTTGIANCRKCGKLYCKMHCTNIIKLNNRGKLDPVKGQWTSCCRSCFSSRPGYNDYGEVRNLTGEFTRIRRSKNEDARLRKLQLENRLVRLIDGFVKLYKLHYLVAMANKEGAGQAVLSSIKFTLDATNFEKDVTAWQDDHTVNSCTICHKQFNFLQRKHHCRLCGMVVCNSTTTKCSNGEIPVLMLRDNAADLPFKEDASLLKRGEVKMDVRLCSNCIRAVYTPRKFHQDCVAPPPKIIDKYISMCHIAKVINDTLPYFQGALAKAETQREQDAEGGTPVGGGNNGNRRTAVANSLEDIKQLAKLRERLVNSFGTYNVLTRQLLQVPPSNPSEQRIQQSIKVVSSQFVNEKILPLRAMGSVLNSNSANTTSSSSASSSLHSKSPATQLPQVKPLSSVLKRLTVKEVKQYREELMVLKEQSFIIEQAIEDSKTHRRFDEATALSRNLSELTDRSQELQGLLGEEGF</sequence>
<dbReference type="InterPro" id="IPR017455">
    <property type="entry name" value="Znf_FYVE-rel"/>
</dbReference>
<feature type="region of interest" description="Disordered" evidence="6">
    <location>
        <begin position="477"/>
        <end position="498"/>
    </location>
</feature>
<dbReference type="PANTHER" id="PTHR13510">
    <property type="entry name" value="FYVE-FINGER-CONTAINING RAB5 EFFECTOR PROTEIN RABENOSYN-5-RELATED"/>
    <property type="match status" value="1"/>
</dbReference>
<dbReference type="GO" id="GO:0006896">
    <property type="term" value="P:Golgi to vacuole transport"/>
    <property type="evidence" value="ECO:0007669"/>
    <property type="project" value="EnsemblFungi"/>
</dbReference>
<dbReference type="CDD" id="cd15761">
    <property type="entry name" value="FYVE1_Vac1p_like"/>
    <property type="match status" value="1"/>
</dbReference>
<dbReference type="SUPFAM" id="SSF57903">
    <property type="entry name" value="FYVE/PHD zinc finger"/>
    <property type="match status" value="2"/>
</dbReference>
<dbReference type="InterPro" id="IPR036531">
    <property type="entry name" value="Rbsn_Rab-bd_sf"/>
</dbReference>
<dbReference type="GO" id="GO:0006895">
    <property type="term" value="P:Golgi to endosome transport"/>
    <property type="evidence" value="ECO:0007669"/>
    <property type="project" value="EnsemblFungi"/>
</dbReference>
<protein>
    <recommendedName>
        <fullName evidence="7">FYVE-type domain-containing protein</fullName>
    </recommendedName>
</protein>
<dbReference type="InterPro" id="IPR011011">
    <property type="entry name" value="Znf_FYVE_PHD"/>
</dbReference>
<dbReference type="InterPro" id="IPR013087">
    <property type="entry name" value="Znf_C2H2_type"/>
</dbReference>
<dbReference type="GeneID" id="34525321"/>
<dbReference type="PROSITE" id="PS00028">
    <property type="entry name" value="ZINC_FINGER_C2H2_1"/>
    <property type="match status" value="1"/>
</dbReference>
<dbReference type="HOGENOM" id="CLU_026440_0_0_1"/>
<feature type="domain" description="FYVE-type" evidence="7">
    <location>
        <begin position="251"/>
        <end position="334"/>
    </location>
</feature>
<keyword evidence="1" id="KW-0479">Metal-binding</keyword>
<dbReference type="GO" id="GO:0032266">
    <property type="term" value="F:phosphatidylinositol-3-phosphate binding"/>
    <property type="evidence" value="ECO:0007669"/>
    <property type="project" value="EnsemblFungi"/>
</dbReference>
<feature type="region of interest" description="Disordered" evidence="6">
    <location>
        <begin position="48"/>
        <end position="91"/>
    </location>
</feature>
<evidence type="ECO:0000313" key="8">
    <source>
        <dbReference type="EMBL" id="CCK69641.1"/>
    </source>
</evidence>
<feature type="coiled-coil region" evidence="5">
    <location>
        <begin position="511"/>
        <end position="571"/>
    </location>
</feature>
<proteinExistence type="predicted"/>
<dbReference type="GO" id="GO:0000011">
    <property type="term" value="P:vacuole inheritance"/>
    <property type="evidence" value="ECO:0007669"/>
    <property type="project" value="EnsemblFungi"/>
</dbReference>
<keyword evidence="3" id="KW-0862">Zinc</keyword>
<dbReference type="STRING" id="1071383.J7S6A7"/>
<dbReference type="Gene3D" id="3.30.40.10">
    <property type="entry name" value="Zinc/RING finger domain, C3HC4 (zinc finger)"/>
    <property type="match status" value="2"/>
</dbReference>
<gene>
    <name evidence="8" type="primary">KNAG0C05430</name>
    <name evidence="8" type="ordered locus">KNAG_0C05430</name>
</gene>
<dbReference type="InterPro" id="IPR021565">
    <property type="entry name" value="Rbsn_Rab-bd"/>
</dbReference>
<dbReference type="SMART" id="SM00064">
    <property type="entry name" value="FYVE"/>
    <property type="match status" value="2"/>
</dbReference>